<dbReference type="RefSeq" id="WP_126611729.1">
    <property type="nucleotide sequence ID" value="NZ_CP034562.1"/>
</dbReference>
<dbReference type="InterPro" id="IPR036390">
    <property type="entry name" value="WH_DNA-bd_sf"/>
</dbReference>
<organism evidence="1 2">
    <name type="scientific">Flammeovirga pectinis</name>
    <dbReference type="NCBI Taxonomy" id="2494373"/>
    <lineage>
        <taxon>Bacteria</taxon>
        <taxon>Pseudomonadati</taxon>
        <taxon>Bacteroidota</taxon>
        <taxon>Cytophagia</taxon>
        <taxon>Cytophagales</taxon>
        <taxon>Flammeovirgaceae</taxon>
        <taxon>Flammeovirga</taxon>
    </lineage>
</organism>
<reference evidence="1 2" key="1">
    <citation type="submission" date="2018-12" db="EMBL/GenBank/DDBJ databases">
        <title>Flammeovirga pectinis sp. nov., isolated from the gut of the Korean scallop, Patinopecten yessoensis.</title>
        <authorList>
            <person name="Bae J.-W."/>
            <person name="Jeong Y.-S."/>
            <person name="Kang W."/>
        </authorList>
    </citation>
    <scope>NUCLEOTIDE SEQUENCE [LARGE SCALE GENOMIC DNA]</scope>
    <source>
        <strain evidence="1 2">L12M1</strain>
    </source>
</reference>
<dbReference type="Proteomes" id="UP000267268">
    <property type="component" value="Chromosome 1"/>
</dbReference>
<dbReference type="SUPFAM" id="SSF46785">
    <property type="entry name" value="Winged helix' DNA-binding domain"/>
    <property type="match status" value="1"/>
</dbReference>
<dbReference type="PROSITE" id="PS51197">
    <property type="entry name" value="HTH_RRF2_2"/>
    <property type="match status" value="1"/>
</dbReference>
<proteinExistence type="predicted"/>
<evidence type="ECO:0000313" key="1">
    <source>
        <dbReference type="EMBL" id="AZQ61345.1"/>
    </source>
</evidence>
<dbReference type="KEGG" id="fll:EI427_03635"/>
<dbReference type="Pfam" id="PF02082">
    <property type="entry name" value="Rrf2"/>
    <property type="match status" value="1"/>
</dbReference>
<dbReference type="PROSITE" id="PS01332">
    <property type="entry name" value="HTH_RRF2_1"/>
    <property type="match status" value="1"/>
</dbReference>
<evidence type="ECO:0000313" key="2">
    <source>
        <dbReference type="Proteomes" id="UP000267268"/>
    </source>
</evidence>
<dbReference type="PANTHER" id="PTHR33221">
    <property type="entry name" value="WINGED HELIX-TURN-HELIX TRANSCRIPTIONAL REGULATOR, RRF2 FAMILY"/>
    <property type="match status" value="1"/>
</dbReference>
<dbReference type="EMBL" id="CP034562">
    <property type="protein sequence ID" value="AZQ61345.1"/>
    <property type="molecule type" value="Genomic_DNA"/>
</dbReference>
<gene>
    <name evidence="1" type="ORF">EI427_03635</name>
</gene>
<dbReference type="AlphaFoldDB" id="A0A3S9NZI7"/>
<dbReference type="PANTHER" id="PTHR33221:SF15">
    <property type="entry name" value="HTH-TYPE TRANSCRIPTIONAL REGULATOR YWGB-RELATED"/>
    <property type="match status" value="1"/>
</dbReference>
<protein>
    <submittedName>
        <fullName evidence="1">Rrf2 family transcriptional regulator</fullName>
    </submittedName>
</protein>
<dbReference type="InterPro" id="IPR036388">
    <property type="entry name" value="WH-like_DNA-bd_sf"/>
</dbReference>
<dbReference type="NCBIfam" id="TIGR00738">
    <property type="entry name" value="rrf2_super"/>
    <property type="match status" value="1"/>
</dbReference>
<name>A0A3S9NZI7_9BACT</name>
<dbReference type="InterPro" id="IPR000944">
    <property type="entry name" value="Tscrpt_reg_Rrf2"/>
</dbReference>
<keyword evidence="2" id="KW-1185">Reference proteome</keyword>
<dbReference type="InterPro" id="IPR030489">
    <property type="entry name" value="TR_Rrf2-type_CS"/>
</dbReference>
<dbReference type="OrthoDB" id="9808360at2"/>
<dbReference type="GO" id="GO:0003700">
    <property type="term" value="F:DNA-binding transcription factor activity"/>
    <property type="evidence" value="ECO:0007669"/>
    <property type="project" value="TreeGrafter"/>
</dbReference>
<dbReference type="GO" id="GO:0005829">
    <property type="term" value="C:cytosol"/>
    <property type="evidence" value="ECO:0007669"/>
    <property type="project" value="TreeGrafter"/>
</dbReference>
<accession>A0A3S9NZI7</accession>
<dbReference type="Gene3D" id="1.10.10.10">
    <property type="entry name" value="Winged helix-like DNA-binding domain superfamily/Winged helix DNA-binding domain"/>
    <property type="match status" value="1"/>
</dbReference>
<sequence>MFSKACTYGIRAMILITKKSQEGCRIGVKEIAKDTDTPEPFVAKILQQLTKLGLIQSNKGPKGGFSISDEQKETTLYTIVKAIDGDALMTGCGLGFHECSEERPCPMHNKFKSIRAGLNDMLSQTTLGELSTDVVDGLSFLQG</sequence>